<sequence length="76" mass="8834">MHQTLHQPTVRTVANWRMADDDFWTACVQEHFAGYVERKDGRYYASSAFGDYLGEYATLDAAQRRVVQYVERLTAV</sequence>
<accession>A0A2M9CLX3</accession>
<evidence type="ECO:0000313" key="1">
    <source>
        <dbReference type="EMBL" id="PJJ72893.1"/>
    </source>
</evidence>
<comment type="caution">
    <text evidence="1">The sequence shown here is derived from an EMBL/GenBank/DDBJ whole genome shotgun (WGS) entry which is preliminary data.</text>
</comment>
<dbReference type="RefSeq" id="WP_100365035.1">
    <property type="nucleotide sequence ID" value="NZ_PGFF01000001.1"/>
</dbReference>
<dbReference type="OrthoDB" id="5019374at2"/>
<reference evidence="1 2" key="1">
    <citation type="submission" date="2017-11" db="EMBL/GenBank/DDBJ databases">
        <title>Genomic Encyclopedia of Archaeal and Bacterial Type Strains, Phase II (KMG-II): From Individual Species to Whole Genera.</title>
        <authorList>
            <person name="Goeker M."/>
        </authorList>
    </citation>
    <scope>NUCLEOTIDE SEQUENCE [LARGE SCALE GENOMIC DNA]</scope>
    <source>
        <strain evidence="1 2">DSM 27393</strain>
    </source>
</reference>
<protein>
    <submittedName>
        <fullName evidence="1">Uncharacterized protein</fullName>
    </submittedName>
</protein>
<evidence type="ECO:0000313" key="2">
    <source>
        <dbReference type="Proteomes" id="UP000228758"/>
    </source>
</evidence>
<keyword evidence="2" id="KW-1185">Reference proteome</keyword>
<organism evidence="1 2">
    <name type="scientific">Diaminobutyricimonas aerilata</name>
    <dbReference type="NCBI Taxonomy" id="1162967"/>
    <lineage>
        <taxon>Bacteria</taxon>
        <taxon>Bacillati</taxon>
        <taxon>Actinomycetota</taxon>
        <taxon>Actinomycetes</taxon>
        <taxon>Micrococcales</taxon>
        <taxon>Microbacteriaceae</taxon>
        <taxon>Diaminobutyricimonas</taxon>
    </lineage>
</organism>
<name>A0A2M9CLX3_9MICO</name>
<proteinExistence type="predicted"/>
<dbReference type="Proteomes" id="UP000228758">
    <property type="component" value="Unassembled WGS sequence"/>
</dbReference>
<dbReference type="EMBL" id="PGFF01000001">
    <property type="protein sequence ID" value="PJJ72893.1"/>
    <property type="molecule type" value="Genomic_DNA"/>
</dbReference>
<dbReference type="AlphaFoldDB" id="A0A2M9CLX3"/>
<gene>
    <name evidence="1" type="ORF">CLV46_2470</name>
</gene>